<dbReference type="Pfam" id="PF05920">
    <property type="entry name" value="Homeobox_KN"/>
    <property type="match status" value="1"/>
</dbReference>
<dbReference type="CDD" id="cd00086">
    <property type="entry name" value="homeodomain"/>
    <property type="match status" value="1"/>
</dbReference>
<evidence type="ECO:0000259" key="9">
    <source>
        <dbReference type="PROSITE" id="PS50157"/>
    </source>
</evidence>
<evidence type="ECO:0000313" key="10">
    <source>
        <dbReference type="EMBL" id="CAK3758808.1"/>
    </source>
</evidence>
<dbReference type="InterPro" id="IPR001138">
    <property type="entry name" value="Zn2Cys6_DnaBD"/>
</dbReference>
<dbReference type="SMART" id="SM00389">
    <property type="entry name" value="HOX"/>
    <property type="match status" value="1"/>
</dbReference>
<dbReference type="AlphaFoldDB" id="A0AAI8W1B2"/>
<keyword evidence="4" id="KW-0862">Zinc</keyword>
<dbReference type="PROSITE" id="PS50157">
    <property type="entry name" value="ZINC_FINGER_C2H2_2"/>
    <property type="match status" value="1"/>
</dbReference>
<dbReference type="PROSITE" id="PS00028">
    <property type="entry name" value="ZINC_FINGER_C2H2_1"/>
    <property type="match status" value="1"/>
</dbReference>
<evidence type="ECO:0000313" key="11">
    <source>
        <dbReference type="Proteomes" id="UP001296104"/>
    </source>
</evidence>
<feature type="DNA-binding region" description="Homeobox" evidence="5">
    <location>
        <begin position="190"/>
        <end position="252"/>
    </location>
</feature>
<dbReference type="InterPro" id="IPR050224">
    <property type="entry name" value="TALE_homeobox"/>
</dbReference>
<dbReference type="EMBL" id="CAVMBE010000001">
    <property type="protein sequence ID" value="CAK3758808.1"/>
    <property type="molecule type" value="Genomic_DNA"/>
</dbReference>
<keyword evidence="2 5" id="KW-0371">Homeobox</keyword>
<dbReference type="SMART" id="SM00355">
    <property type="entry name" value="ZnF_C2H2"/>
    <property type="match status" value="3"/>
</dbReference>
<dbReference type="GO" id="GO:0008270">
    <property type="term" value="F:zinc ion binding"/>
    <property type="evidence" value="ECO:0007669"/>
    <property type="project" value="UniProtKB-KW"/>
</dbReference>
<dbReference type="InterPro" id="IPR008422">
    <property type="entry name" value="KN_HD"/>
</dbReference>
<feature type="region of interest" description="Disordered" evidence="6">
    <location>
        <begin position="738"/>
        <end position="757"/>
    </location>
</feature>
<dbReference type="InterPro" id="IPR001356">
    <property type="entry name" value="HD"/>
</dbReference>
<comment type="caution">
    <text evidence="10">The sequence shown here is derived from an EMBL/GenBank/DDBJ whole genome shotgun (WGS) entry which is preliminary data.</text>
</comment>
<feature type="compositionally biased region" description="Low complexity" evidence="6">
    <location>
        <begin position="348"/>
        <end position="386"/>
    </location>
</feature>
<dbReference type="SUPFAM" id="SSF46689">
    <property type="entry name" value="Homeodomain-like"/>
    <property type="match status" value="1"/>
</dbReference>
<comment type="subcellular location">
    <subcellularLocation>
        <location evidence="5">Nucleus</location>
    </subcellularLocation>
</comment>
<evidence type="ECO:0000256" key="2">
    <source>
        <dbReference type="ARBA" id="ARBA00023155"/>
    </source>
</evidence>
<dbReference type="Pfam" id="PF03221">
    <property type="entry name" value="HTH_Tnp_Tc5"/>
    <property type="match status" value="1"/>
</dbReference>
<reference evidence="10" key="1">
    <citation type="submission" date="2023-11" db="EMBL/GenBank/DDBJ databases">
        <authorList>
            <person name="Alioto T."/>
            <person name="Alioto T."/>
            <person name="Gomez Garrido J."/>
        </authorList>
    </citation>
    <scope>NUCLEOTIDE SEQUENCE</scope>
</reference>
<dbReference type="Proteomes" id="UP001296104">
    <property type="component" value="Unassembled WGS sequence"/>
</dbReference>
<keyword evidence="4" id="KW-0479">Metal-binding</keyword>
<evidence type="ECO:0000256" key="6">
    <source>
        <dbReference type="SAM" id="MobiDB-lite"/>
    </source>
</evidence>
<evidence type="ECO:0000256" key="1">
    <source>
        <dbReference type="ARBA" id="ARBA00023125"/>
    </source>
</evidence>
<proteinExistence type="predicted"/>
<evidence type="ECO:0000256" key="5">
    <source>
        <dbReference type="PROSITE-ProRule" id="PRU00108"/>
    </source>
</evidence>
<protein>
    <submittedName>
        <fullName evidence="10">Homeobox TGIF1</fullName>
    </submittedName>
</protein>
<dbReference type="InterPro" id="IPR013087">
    <property type="entry name" value="Znf_C2H2_type"/>
</dbReference>
<keyword evidence="4" id="KW-0863">Zinc-finger</keyword>
<dbReference type="PANTHER" id="PTHR11850">
    <property type="entry name" value="HOMEOBOX PROTEIN TRANSCRIPTION FACTORS"/>
    <property type="match status" value="1"/>
</dbReference>
<sequence length="1193" mass="131414">MPTIDEEMDGDLPFGDLPDSELVGSGGASPNLTTAHFPAPGYCLLHPHATNCLCNAFIQDCPLSHHPVDPPSTGLEEPDYSRFENWLPRFVRPEKPCDYCRSRRLNCYVQRGEPHCTPCASLFRECSLSNTTTLEANNQKYGEFLDTLHLIDENTAKERGSLTGIKPLKSKPGGSGTHTPVRADDAPGSSKRNGIRFPRHAVKILRDWVEAHAHNPYPTEDEKAELERETGLAPIQIANWLANARRRRRMTDKSRPKLCESPSLRPTTAAIPIPGADKPWEDLNPFERWKHSPPEHEPASLTDIANAVATNILPDETRSDSPSTIARSSKRRKGSSSGSGWSHRRAPSTTSGETGQTSSISASTSAAHSNGSSHSTHGSFGSFSSSLAGKKHRRRRRRPAALTPGCKSTDAQKRIFQCTFCTDTFRAKYDWTRHEKSLHLSLEKWICAPLGPVITDQETGVKICVYCDLHNPSGDHIESHNHRQCEDKGIDARTFYRKDHLRQHLRLMHGCEMTSSMDNWKSIAVNVNSRCGFCSQRFSVWQERVDHLTAHFKAGARMSEWKGCRGLDPAVAAQVTNAMPPYLIGIESVSPNPFSASNRGTWRDALEISGTDNVEFQQDAVMRTGDNDEGGPSRKTTCWEILTIRLGKYAKEMSDKGMVMTDEMLQRQAREILFESDDPWNQTHADHPEWLDLFKKAHGMNFIPSQIGGQGSQVPEDIETFTDLGLRVPFALQLKAYNQSQHPRPNSDGASRPGPSKSMLKEELYELLSTECSLHDGDQRCEHVACAQNLIDLSPVIQLSGGEAIGPGTRRWCSQKISPEAVLNLAKVKASIPATYVSAFENRMKASQSLPRQHGNASCDGPQNTAFSNRAQALQDLWGLDVGPHEHSESYGEPSANRLKGLPTLRDLELRNHDHNQSCAACRPGDTDHAAAKGRASGHTTSTQHENVACSCSPTDHALIASRNRTRGLATLAGMEAPELDTCSHSKFQEKYLPRHKLELPKDKARLFATTTGAWEDSGVMPKTVETSLPSIQETNHVSTGAMMEFLGGDMGALLPFSHDARTSQIPLPTAGGGGGGGGDWRQLSSEISQEEMMHCLDELLSTTNHTTTTTTKTSATTTSSATAESSYPSAMEMEMEMDWTTGFEVPAGLPADLSMVVHNKDVDVNFDFDFEEEEMDFDGIFDMPLDETFGGG</sequence>
<feature type="domain" description="Homeobox" evidence="8">
    <location>
        <begin position="188"/>
        <end position="251"/>
    </location>
</feature>
<keyword evidence="11" id="KW-1185">Reference proteome</keyword>
<feature type="domain" description="Zn(2)-C6 fungal-type" evidence="7">
    <location>
        <begin position="96"/>
        <end position="128"/>
    </location>
</feature>
<dbReference type="PROSITE" id="PS00463">
    <property type="entry name" value="ZN2_CY6_FUNGAL_1"/>
    <property type="match status" value="1"/>
</dbReference>
<evidence type="ECO:0000259" key="8">
    <source>
        <dbReference type="PROSITE" id="PS50071"/>
    </source>
</evidence>
<feature type="region of interest" description="Disordered" evidence="6">
    <location>
        <begin position="1104"/>
        <end position="1127"/>
    </location>
</feature>
<feature type="compositionally biased region" description="Basic residues" evidence="6">
    <location>
        <begin position="389"/>
        <end position="399"/>
    </location>
</feature>
<dbReference type="GO" id="GO:0000981">
    <property type="term" value="F:DNA-binding transcription factor activity, RNA polymerase II-specific"/>
    <property type="evidence" value="ECO:0007669"/>
    <property type="project" value="InterPro"/>
</dbReference>
<feature type="compositionally biased region" description="Polar residues" evidence="6">
    <location>
        <begin position="938"/>
        <end position="948"/>
    </location>
</feature>
<accession>A0AAI8W1B2</accession>
<feature type="domain" description="C2H2-type" evidence="9">
    <location>
        <begin position="416"/>
        <end position="444"/>
    </location>
</feature>
<feature type="region of interest" description="Disordered" evidence="6">
    <location>
        <begin position="311"/>
        <end position="406"/>
    </location>
</feature>
<dbReference type="InterPro" id="IPR009057">
    <property type="entry name" value="Homeodomain-like_sf"/>
</dbReference>
<keyword evidence="3 5" id="KW-0539">Nucleus</keyword>
<feature type="compositionally biased region" description="Basic and acidic residues" evidence="6">
    <location>
        <begin position="278"/>
        <end position="298"/>
    </location>
</feature>
<organism evidence="10 11">
    <name type="scientific">Lecanosticta acicola</name>
    <dbReference type="NCBI Taxonomy" id="111012"/>
    <lineage>
        <taxon>Eukaryota</taxon>
        <taxon>Fungi</taxon>
        <taxon>Dikarya</taxon>
        <taxon>Ascomycota</taxon>
        <taxon>Pezizomycotina</taxon>
        <taxon>Dothideomycetes</taxon>
        <taxon>Dothideomycetidae</taxon>
        <taxon>Mycosphaerellales</taxon>
        <taxon>Mycosphaerellaceae</taxon>
        <taxon>Lecanosticta</taxon>
    </lineage>
</organism>
<gene>
    <name evidence="10" type="ORF">LECACI_7A000272</name>
</gene>
<name>A0AAI8W1B2_9PEZI</name>
<feature type="region of interest" description="Disordered" evidence="6">
    <location>
        <begin position="246"/>
        <end position="299"/>
    </location>
</feature>
<evidence type="ECO:0000256" key="4">
    <source>
        <dbReference type="PROSITE-ProRule" id="PRU00042"/>
    </source>
</evidence>
<evidence type="ECO:0000259" key="7">
    <source>
        <dbReference type="PROSITE" id="PS50048"/>
    </source>
</evidence>
<dbReference type="PROSITE" id="PS50071">
    <property type="entry name" value="HOMEOBOX_2"/>
    <property type="match status" value="1"/>
</dbReference>
<feature type="region of interest" description="Disordered" evidence="6">
    <location>
        <begin position="929"/>
        <end position="948"/>
    </location>
</feature>
<dbReference type="Gene3D" id="1.10.10.60">
    <property type="entry name" value="Homeodomain-like"/>
    <property type="match status" value="1"/>
</dbReference>
<dbReference type="CDD" id="cd00067">
    <property type="entry name" value="GAL4"/>
    <property type="match status" value="1"/>
</dbReference>
<evidence type="ECO:0000256" key="3">
    <source>
        <dbReference type="ARBA" id="ARBA00023242"/>
    </source>
</evidence>
<feature type="region of interest" description="Disordered" evidence="6">
    <location>
        <begin position="161"/>
        <end position="194"/>
    </location>
</feature>
<keyword evidence="1 5" id="KW-0238">DNA-binding</keyword>
<dbReference type="GO" id="GO:0003677">
    <property type="term" value="F:DNA binding"/>
    <property type="evidence" value="ECO:0007669"/>
    <property type="project" value="UniProtKB-UniRule"/>
</dbReference>
<dbReference type="GO" id="GO:0005634">
    <property type="term" value="C:nucleus"/>
    <property type="evidence" value="ECO:0007669"/>
    <property type="project" value="UniProtKB-SubCell"/>
</dbReference>
<dbReference type="PROSITE" id="PS50048">
    <property type="entry name" value="ZN2_CY6_FUNGAL_2"/>
    <property type="match status" value="1"/>
</dbReference>
<dbReference type="InterPro" id="IPR006600">
    <property type="entry name" value="HTH_CenpB_DNA-bd_dom"/>
</dbReference>